<feature type="chain" id="PRO_5001852758" evidence="1">
    <location>
        <begin position="27"/>
        <end position="342"/>
    </location>
</feature>
<gene>
    <name evidence="2" type="ORF">THII_0996</name>
</gene>
<feature type="signal peptide" evidence="1">
    <location>
        <begin position="1"/>
        <end position="26"/>
    </location>
</feature>
<evidence type="ECO:0000313" key="2">
    <source>
        <dbReference type="EMBL" id="BAP55293.1"/>
    </source>
</evidence>
<dbReference type="InterPro" id="IPR016039">
    <property type="entry name" value="Thiolase-like"/>
</dbReference>
<dbReference type="GO" id="GO:0016746">
    <property type="term" value="F:acyltransferase activity"/>
    <property type="evidence" value="ECO:0007669"/>
    <property type="project" value="InterPro"/>
</dbReference>
<organism evidence="2 3">
    <name type="scientific">Thioploca ingrica</name>
    <dbReference type="NCBI Taxonomy" id="40754"/>
    <lineage>
        <taxon>Bacteria</taxon>
        <taxon>Pseudomonadati</taxon>
        <taxon>Pseudomonadota</taxon>
        <taxon>Gammaproteobacteria</taxon>
        <taxon>Thiotrichales</taxon>
        <taxon>Thiotrichaceae</taxon>
        <taxon>Thioploca</taxon>
    </lineage>
</organism>
<accession>A0A090AC82</accession>
<protein>
    <submittedName>
        <fullName evidence="2">3-oxoacyl-(Acyl-carrier-protein) synthase</fullName>
    </submittedName>
</protein>
<proteinExistence type="predicted"/>
<sequence length="342" mass="36688">MTAPALTVLSVGMVSGVGLTAPAACAAIRCAIDNFQETRFIDSGGEWIMGCSVPLEQAWRGRSKLLKMLVLAVRECGSQVRQLDFRRVPLLLCLAEPERPGRLADLDNSLLTDLQTEIGLSFHPHSQVIAEGRVSGIEALRQARHLIEKENVSQVMIAGVDGFLVAATLKAYEEQEKLLTSQNSDGFLPGEAAGAILVGYPLSKKAEPQLSCVGLGMGIEPAFEGSELPLRADGLVEAIRGALGEAGCDLGVIDFRITDAAGGQYNFKEAALALTRLLRKRKEKFDIWHPADCIGEVGAAIVPILIIVAWFACRKGYADGPKILGHVGNDQGKRGAWVLSYQ</sequence>
<dbReference type="NCBIfam" id="NF004798">
    <property type="entry name" value="PRK06147.1"/>
    <property type="match status" value="1"/>
</dbReference>
<keyword evidence="1" id="KW-0732">Signal</keyword>
<evidence type="ECO:0000313" key="3">
    <source>
        <dbReference type="Proteomes" id="UP000031623"/>
    </source>
</evidence>
<keyword evidence="3" id="KW-1185">Reference proteome</keyword>
<dbReference type="EMBL" id="AP014633">
    <property type="protein sequence ID" value="BAP55293.1"/>
    <property type="molecule type" value="Genomic_DNA"/>
</dbReference>
<dbReference type="STRING" id="40754.THII_0996"/>
<name>A0A090AC82_9GAMM</name>
<dbReference type="SUPFAM" id="SSF53901">
    <property type="entry name" value="Thiolase-like"/>
    <property type="match status" value="2"/>
</dbReference>
<evidence type="ECO:0000256" key="1">
    <source>
        <dbReference type="SAM" id="SignalP"/>
    </source>
</evidence>
<dbReference type="OrthoDB" id="3078238at2"/>
<dbReference type="KEGG" id="tig:THII_0996"/>
<dbReference type="AlphaFoldDB" id="A0A090AC82"/>
<reference evidence="2 3" key="1">
    <citation type="journal article" date="2014" name="ISME J.">
        <title>Ecophysiology of Thioploca ingrica as revealed by the complete genome sequence supplemented with proteomic evidence.</title>
        <authorList>
            <person name="Kojima H."/>
            <person name="Ogura Y."/>
            <person name="Yamamoto N."/>
            <person name="Togashi T."/>
            <person name="Mori H."/>
            <person name="Watanabe T."/>
            <person name="Nemoto F."/>
            <person name="Kurokawa K."/>
            <person name="Hayashi T."/>
            <person name="Fukui M."/>
        </authorList>
    </citation>
    <scope>NUCLEOTIDE SEQUENCE [LARGE SCALE GENOMIC DNA]</scope>
</reference>
<dbReference type="HOGENOM" id="CLU_063022_0_0_6"/>
<dbReference type="Gene3D" id="3.40.47.10">
    <property type="match status" value="1"/>
</dbReference>
<dbReference type="Proteomes" id="UP000031623">
    <property type="component" value="Chromosome"/>
</dbReference>